<accession>A0AAV4JKI6</accession>
<protein>
    <submittedName>
        <fullName evidence="1">Uncharacterized protein</fullName>
    </submittedName>
</protein>
<dbReference type="AlphaFoldDB" id="A0AAV4JKI6"/>
<keyword evidence="2" id="KW-1185">Reference proteome</keyword>
<dbReference type="Proteomes" id="UP000762676">
    <property type="component" value="Unassembled WGS sequence"/>
</dbReference>
<dbReference type="EMBL" id="BMAT01010219">
    <property type="protein sequence ID" value="GFS22614.1"/>
    <property type="molecule type" value="Genomic_DNA"/>
</dbReference>
<gene>
    <name evidence="1" type="ORF">ElyMa_005113000</name>
</gene>
<sequence>MGQSYTASSEAFGPYMELEPQCYLPDEFGPSQYKEGTCITRRSSKLYEVAKSIGQPVHVYGADYTHYYSSPEDIVQEFGAYENPRSQAITAKTGPPIQKDNQTETMTKSFSQDSEVYEDCDAVNVYSN</sequence>
<comment type="caution">
    <text evidence="1">The sequence shown here is derived from an EMBL/GenBank/DDBJ whole genome shotgun (WGS) entry which is preliminary data.</text>
</comment>
<reference evidence="1 2" key="1">
    <citation type="journal article" date="2021" name="Elife">
        <title>Chloroplast acquisition without the gene transfer in kleptoplastic sea slugs, Plakobranchus ocellatus.</title>
        <authorList>
            <person name="Maeda T."/>
            <person name="Takahashi S."/>
            <person name="Yoshida T."/>
            <person name="Shimamura S."/>
            <person name="Takaki Y."/>
            <person name="Nagai Y."/>
            <person name="Toyoda A."/>
            <person name="Suzuki Y."/>
            <person name="Arimoto A."/>
            <person name="Ishii H."/>
            <person name="Satoh N."/>
            <person name="Nishiyama T."/>
            <person name="Hasebe M."/>
            <person name="Maruyama T."/>
            <person name="Minagawa J."/>
            <person name="Obokata J."/>
            <person name="Shigenobu S."/>
        </authorList>
    </citation>
    <scope>NUCLEOTIDE SEQUENCE [LARGE SCALE GENOMIC DNA]</scope>
</reference>
<evidence type="ECO:0000313" key="1">
    <source>
        <dbReference type="EMBL" id="GFS22614.1"/>
    </source>
</evidence>
<name>A0AAV4JKI6_9GAST</name>
<evidence type="ECO:0000313" key="2">
    <source>
        <dbReference type="Proteomes" id="UP000762676"/>
    </source>
</evidence>
<organism evidence="1 2">
    <name type="scientific">Elysia marginata</name>
    <dbReference type="NCBI Taxonomy" id="1093978"/>
    <lineage>
        <taxon>Eukaryota</taxon>
        <taxon>Metazoa</taxon>
        <taxon>Spiralia</taxon>
        <taxon>Lophotrochozoa</taxon>
        <taxon>Mollusca</taxon>
        <taxon>Gastropoda</taxon>
        <taxon>Heterobranchia</taxon>
        <taxon>Euthyneura</taxon>
        <taxon>Panpulmonata</taxon>
        <taxon>Sacoglossa</taxon>
        <taxon>Placobranchoidea</taxon>
        <taxon>Plakobranchidae</taxon>
        <taxon>Elysia</taxon>
    </lineage>
</organism>
<proteinExistence type="predicted"/>